<evidence type="ECO:0000256" key="2">
    <source>
        <dbReference type="SAM" id="Phobius"/>
    </source>
</evidence>
<dbReference type="Proteomes" id="UP001274830">
    <property type="component" value="Unassembled WGS sequence"/>
</dbReference>
<feature type="region of interest" description="Disordered" evidence="1">
    <location>
        <begin position="229"/>
        <end position="250"/>
    </location>
</feature>
<organism evidence="3 4">
    <name type="scientific">Recurvomyces mirabilis</name>
    <dbReference type="NCBI Taxonomy" id="574656"/>
    <lineage>
        <taxon>Eukaryota</taxon>
        <taxon>Fungi</taxon>
        <taxon>Dikarya</taxon>
        <taxon>Ascomycota</taxon>
        <taxon>Pezizomycotina</taxon>
        <taxon>Dothideomycetes</taxon>
        <taxon>Dothideomycetidae</taxon>
        <taxon>Mycosphaerellales</taxon>
        <taxon>Teratosphaeriaceae</taxon>
        <taxon>Recurvomyces</taxon>
    </lineage>
</organism>
<sequence>MALLRFPRPRTFLHLISLRTATEFITFTLALNKITGLYGILALFTGYHLNPLQLSHYIYSLLVLALIIYLSPAIRAPRDAPVGSTIKILGLAWLYVLDTVVNSVYTTLFGLGWFVLLAQHLGEKNPVPGAEGIVGGIMNDTAGFTSPEHTVSQVDVVAIPAAPGAVSGQEATIVASGGSLSGVVLEQGSLSSIFIIALLWLVRLYFCIVILSYARSTLRAHIAASSAATGTYTSTSSTDPNIADSPFRRGRTEGEGWFGALGRTMLKFPSTRYWLGKDESEDEWARSVESRVERARGLRIKVPGGNGNGVGERERRARSGTGPPVPLGPMGVGKGKVEQ</sequence>
<gene>
    <name evidence="3" type="ORF">LTR78_010573</name>
</gene>
<keyword evidence="4" id="KW-1185">Reference proteome</keyword>
<feature type="compositionally biased region" description="Gly residues" evidence="1">
    <location>
        <begin position="330"/>
        <end position="339"/>
    </location>
</feature>
<feature type="transmembrane region" description="Helical" evidence="2">
    <location>
        <begin position="193"/>
        <end position="214"/>
    </location>
</feature>
<dbReference type="PANTHER" id="PTHR28077:SF1">
    <property type="entry name" value="INOSITOL PHOSPHORYLCERAMIDE SYNTHASE REGULATORY SUBUNIT KEI1"/>
    <property type="match status" value="1"/>
</dbReference>
<keyword evidence="2" id="KW-1133">Transmembrane helix</keyword>
<keyword evidence="2" id="KW-0472">Membrane</keyword>
<evidence type="ECO:0000313" key="4">
    <source>
        <dbReference type="Proteomes" id="UP001274830"/>
    </source>
</evidence>
<feature type="compositionally biased region" description="Low complexity" evidence="1">
    <location>
        <begin position="229"/>
        <end position="238"/>
    </location>
</feature>
<dbReference type="PANTHER" id="PTHR28077">
    <property type="entry name" value="INOSITOL PHOSPHORYLCERAMIDE SYNTHASE REGULATORY SUBUNIT KEI1"/>
    <property type="match status" value="1"/>
</dbReference>
<protein>
    <recommendedName>
        <fullName evidence="5">DUF1753-domain-containing protein</fullName>
    </recommendedName>
</protein>
<name>A0AAE0TQ94_9PEZI</name>
<dbReference type="GO" id="GO:0070916">
    <property type="term" value="C:inositol phosphoceramide synthase complex"/>
    <property type="evidence" value="ECO:0007669"/>
    <property type="project" value="TreeGrafter"/>
</dbReference>
<dbReference type="Pfam" id="PF08552">
    <property type="entry name" value="Kei1"/>
    <property type="match status" value="1"/>
</dbReference>
<keyword evidence="2" id="KW-0812">Transmembrane</keyword>
<feature type="transmembrane region" description="Helical" evidence="2">
    <location>
        <begin position="56"/>
        <end position="76"/>
    </location>
</feature>
<feature type="region of interest" description="Disordered" evidence="1">
    <location>
        <begin position="299"/>
        <end position="339"/>
    </location>
</feature>
<feature type="transmembrane region" description="Helical" evidence="2">
    <location>
        <begin position="21"/>
        <end position="44"/>
    </location>
</feature>
<evidence type="ECO:0008006" key="5">
    <source>
        <dbReference type="Google" id="ProtNLM"/>
    </source>
</evidence>
<dbReference type="AlphaFoldDB" id="A0AAE0TQ94"/>
<dbReference type="EMBL" id="JAUTXT010000079">
    <property type="protein sequence ID" value="KAK3669573.1"/>
    <property type="molecule type" value="Genomic_DNA"/>
</dbReference>
<accession>A0AAE0TQ94</accession>
<dbReference type="GO" id="GO:0070917">
    <property type="term" value="F:inositol phosphoceramide synthase regulator activity"/>
    <property type="evidence" value="ECO:0007669"/>
    <property type="project" value="InterPro"/>
</dbReference>
<dbReference type="GO" id="GO:0000139">
    <property type="term" value="C:Golgi membrane"/>
    <property type="evidence" value="ECO:0007669"/>
    <property type="project" value="TreeGrafter"/>
</dbReference>
<feature type="transmembrane region" description="Helical" evidence="2">
    <location>
        <begin position="88"/>
        <end position="116"/>
    </location>
</feature>
<evidence type="ECO:0000256" key="1">
    <source>
        <dbReference type="SAM" id="MobiDB-lite"/>
    </source>
</evidence>
<proteinExistence type="predicted"/>
<evidence type="ECO:0000313" key="3">
    <source>
        <dbReference type="EMBL" id="KAK3669573.1"/>
    </source>
</evidence>
<dbReference type="InterPro" id="IPR013862">
    <property type="entry name" value="Kei1"/>
</dbReference>
<reference evidence="3" key="1">
    <citation type="submission" date="2023-07" db="EMBL/GenBank/DDBJ databases">
        <title>Black Yeasts Isolated from many extreme environments.</title>
        <authorList>
            <person name="Coleine C."/>
            <person name="Stajich J.E."/>
            <person name="Selbmann L."/>
        </authorList>
    </citation>
    <scope>NUCLEOTIDE SEQUENCE</scope>
    <source>
        <strain evidence="3">CCFEE 5485</strain>
    </source>
</reference>
<dbReference type="GO" id="GO:0006673">
    <property type="term" value="P:inositol phosphoceramide metabolic process"/>
    <property type="evidence" value="ECO:0007669"/>
    <property type="project" value="InterPro"/>
</dbReference>
<comment type="caution">
    <text evidence="3">The sequence shown here is derived from an EMBL/GenBank/DDBJ whole genome shotgun (WGS) entry which is preliminary data.</text>
</comment>